<dbReference type="AlphaFoldDB" id="A0A0B0H4F3"/>
<accession>A0A0B0H4F3</accession>
<organism evidence="3 4">
    <name type="scientific">Solemya velum gill symbiont</name>
    <dbReference type="NCBI Taxonomy" id="2340"/>
    <lineage>
        <taxon>Bacteria</taxon>
        <taxon>Pseudomonadati</taxon>
        <taxon>Pseudomonadota</taxon>
        <taxon>Gammaproteobacteria</taxon>
        <taxon>sulfur-oxidizing symbionts</taxon>
    </lineage>
</organism>
<evidence type="ECO:0000313" key="3">
    <source>
        <dbReference type="EMBL" id="KHF24000.1"/>
    </source>
</evidence>
<evidence type="ECO:0000256" key="2">
    <source>
        <dbReference type="SAM" id="SignalP"/>
    </source>
</evidence>
<name>A0A0B0H4F3_SOVGS</name>
<feature type="chain" id="PRO_5002074628" evidence="2">
    <location>
        <begin position="24"/>
        <end position="727"/>
    </location>
</feature>
<protein>
    <submittedName>
        <fullName evidence="3">Uncharacterized protein</fullName>
    </submittedName>
</protein>
<dbReference type="Proteomes" id="UP000030856">
    <property type="component" value="Unassembled WGS sequence"/>
</dbReference>
<evidence type="ECO:0000313" key="4">
    <source>
        <dbReference type="Proteomes" id="UP000030856"/>
    </source>
</evidence>
<sequence length="727" mass="81901">MQYMKYTIAFMLFLCGSMNWAVASDIEIPEPLEPWVEWVKANSPDMDCPMQYGDVGTKQCRWAGTLQLDVWEDGGVFSQQFTTYSESWLLLPGERSYWPDSVRLNNEPAVILQHEGFPALRVAAGEHHVSGTFKWKQLPISLALPVDTGIVNLSIDGDAANVNRDQQGKLWLKTGVSHDALAEADRLDLQIHRRFTDLSPMRMEARLILDVSGKQRETLLSGVLLDGFIPIDLNSPLPARLEQEGMLRLQLRPGHWEISIIAYRPGEVTTITVPQATKQMPAQELWSFESQNHLRLVEPEGLQQVDPRQTTLPQAWRKSPAFIAHASEPDKPAEVLKLKQIRRGDPDPEPDRINLARTLWLDFDGKGYTVQDKLSGAITRSWRLESAPDLDLGRVAINGKNQLITRMAEDDGQGVEIRRGNLDLVADGRYEGSVQHVPLGWKHDMNQASVTLKLPPGWEIFSVSGVDNNPHSWIQRWTLLDLFFVLIVGVAVARLRGYLWGLVSLVTLALTWHVDLAPHLVWLYLIAVLALLRVVPAGKMYMPLLWSRNLLFIGLILIAVPFIVLQARYGIYPQLEKMPLYESAARYPVSSMAPRGSADQVMMEKAGKMKRELYYSSRQDKRMNQMLDIQSIDPDANIQTGPGLPNWEWNSFTLEWNGAVTKDQTIDLTLIPPGLYRVIHFLRILLVLLLAYGLISDKSSGGIKGWLASFTLRLPARPGDEGEKANA</sequence>
<feature type="transmembrane region" description="Helical" evidence="1">
    <location>
        <begin position="497"/>
        <end position="514"/>
    </location>
</feature>
<dbReference type="STRING" id="2340.JV46_02170"/>
<evidence type="ECO:0000256" key="1">
    <source>
        <dbReference type="SAM" id="Phobius"/>
    </source>
</evidence>
<feature type="transmembrane region" description="Helical" evidence="1">
    <location>
        <begin position="675"/>
        <end position="695"/>
    </location>
</feature>
<feature type="transmembrane region" description="Helical" evidence="1">
    <location>
        <begin position="520"/>
        <end position="538"/>
    </location>
</feature>
<keyword evidence="1" id="KW-1133">Transmembrane helix</keyword>
<dbReference type="eggNOG" id="ENOG502Z83T">
    <property type="taxonomic scope" value="Bacteria"/>
</dbReference>
<reference evidence="3 4" key="1">
    <citation type="journal article" date="2014" name="BMC Genomics">
        <title>The genome of the intracellular bacterium of the coastal bivalve, Solemya velum: a blueprint for thriving in and out of symbiosis.</title>
        <authorList>
            <person name="Dmytrenko O."/>
            <person name="Russell S.L."/>
            <person name="Loo W.T."/>
            <person name="Fontanez K.M."/>
            <person name="Liao L."/>
            <person name="Roeselers G."/>
            <person name="Sharma R."/>
            <person name="Stewart F.J."/>
            <person name="Newton I.L."/>
            <person name="Woyke T."/>
            <person name="Wu D."/>
            <person name="Lang J.M."/>
            <person name="Eisen J.A."/>
            <person name="Cavanaugh C.M."/>
        </authorList>
    </citation>
    <scope>NUCLEOTIDE SEQUENCE [LARGE SCALE GENOMIC DNA]</scope>
    <source>
        <strain evidence="3 4">WH</strain>
    </source>
</reference>
<feature type="transmembrane region" description="Helical" evidence="1">
    <location>
        <begin position="473"/>
        <end position="492"/>
    </location>
</feature>
<gene>
    <name evidence="3" type="ORF">JV46_02170</name>
</gene>
<keyword evidence="4" id="KW-1185">Reference proteome</keyword>
<keyword evidence="1" id="KW-0812">Transmembrane</keyword>
<keyword evidence="2" id="KW-0732">Signal</keyword>
<comment type="caution">
    <text evidence="3">The sequence shown here is derived from an EMBL/GenBank/DDBJ whole genome shotgun (WGS) entry which is preliminary data.</text>
</comment>
<feature type="signal peptide" evidence="2">
    <location>
        <begin position="1"/>
        <end position="23"/>
    </location>
</feature>
<dbReference type="EMBL" id="JRAA01000004">
    <property type="protein sequence ID" value="KHF24000.1"/>
    <property type="molecule type" value="Genomic_DNA"/>
</dbReference>
<proteinExistence type="predicted"/>
<dbReference type="PATRIC" id="fig|2340.3.peg.2623"/>
<keyword evidence="1" id="KW-0472">Membrane</keyword>
<feature type="transmembrane region" description="Helical" evidence="1">
    <location>
        <begin position="550"/>
        <end position="571"/>
    </location>
</feature>